<dbReference type="EMBL" id="CP074132">
    <property type="protein sequence ID" value="QUX31977.1"/>
    <property type="molecule type" value="Genomic_DNA"/>
</dbReference>
<dbReference type="SUPFAM" id="SSF55874">
    <property type="entry name" value="ATPase domain of HSP90 chaperone/DNA topoisomerase II/histidine kinase"/>
    <property type="match status" value="1"/>
</dbReference>
<dbReference type="Gene3D" id="3.30.565.10">
    <property type="entry name" value="Histidine kinase-like ATPase, C-terminal domain"/>
    <property type="match status" value="1"/>
</dbReference>
<evidence type="ECO:0000313" key="5">
    <source>
        <dbReference type="Proteomes" id="UP000678016"/>
    </source>
</evidence>
<dbReference type="InterPro" id="IPR036890">
    <property type="entry name" value="HATPase_C_sf"/>
</dbReference>
<sequence>MIRINPGKNCTNRHSDPLPRRVTDSEARAPIVLGRISRHHPNHALKLPGAPEQARVLRRRLGAVLPDALTDTALALTSELFNNALAHSRSGEAGGEVTVIVNRFPGRVQIKVIDQGPRDAHAPSPHLRPVVPVRGGGAGGSRGAGGTGSGEGEAGGGVGGWGLRMVAAESSRWGTLHDGGRTTVWFELDRPRTRPLK</sequence>
<dbReference type="GO" id="GO:0005524">
    <property type="term" value="F:ATP binding"/>
    <property type="evidence" value="ECO:0007669"/>
    <property type="project" value="UniProtKB-KW"/>
</dbReference>
<protein>
    <submittedName>
        <fullName evidence="4">ATP-binding protein</fullName>
    </submittedName>
</protein>
<keyword evidence="4" id="KW-0547">Nucleotide-binding</keyword>
<dbReference type="Pfam" id="PF13581">
    <property type="entry name" value="HATPase_c_2"/>
    <property type="match status" value="1"/>
</dbReference>
<proteinExistence type="predicted"/>
<feature type="region of interest" description="Disordered" evidence="2">
    <location>
        <begin position="1"/>
        <end position="25"/>
    </location>
</feature>
<dbReference type="InterPro" id="IPR050267">
    <property type="entry name" value="Anti-sigma-factor_SerPK"/>
</dbReference>
<name>A0ABX8CDA0_9ACTN</name>
<evidence type="ECO:0000313" key="4">
    <source>
        <dbReference type="EMBL" id="QUX31977.1"/>
    </source>
</evidence>
<keyword evidence="1" id="KW-0808">Transferase</keyword>
<accession>A0ABX8CDA0</accession>
<evidence type="ECO:0000256" key="2">
    <source>
        <dbReference type="SAM" id="MobiDB-lite"/>
    </source>
</evidence>
<dbReference type="PANTHER" id="PTHR35526">
    <property type="entry name" value="ANTI-SIGMA-F FACTOR RSBW-RELATED"/>
    <property type="match status" value="1"/>
</dbReference>
<evidence type="ECO:0000256" key="1">
    <source>
        <dbReference type="ARBA" id="ARBA00022527"/>
    </source>
</evidence>
<organism evidence="4 5">
    <name type="scientific">Nocardiopsis akebiae</name>
    <dbReference type="NCBI Taxonomy" id="2831968"/>
    <lineage>
        <taxon>Bacteria</taxon>
        <taxon>Bacillati</taxon>
        <taxon>Actinomycetota</taxon>
        <taxon>Actinomycetes</taxon>
        <taxon>Streptosporangiales</taxon>
        <taxon>Nocardiopsidaceae</taxon>
        <taxon>Nocardiopsis</taxon>
    </lineage>
</organism>
<keyword evidence="1" id="KW-0723">Serine/threonine-protein kinase</keyword>
<feature type="compositionally biased region" description="Gly residues" evidence="2">
    <location>
        <begin position="134"/>
        <end position="157"/>
    </location>
</feature>
<keyword evidence="5" id="KW-1185">Reference proteome</keyword>
<gene>
    <name evidence="4" type="ORF">KGD83_26575</name>
</gene>
<feature type="domain" description="Histidine kinase/HSP90-like ATPase" evidence="3">
    <location>
        <begin position="48"/>
        <end position="173"/>
    </location>
</feature>
<evidence type="ECO:0000259" key="3">
    <source>
        <dbReference type="Pfam" id="PF13581"/>
    </source>
</evidence>
<keyword evidence="4" id="KW-0067">ATP-binding</keyword>
<dbReference type="InterPro" id="IPR003594">
    <property type="entry name" value="HATPase_dom"/>
</dbReference>
<dbReference type="Proteomes" id="UP000678016">
    <property type="component" value="Chromosome"/>
</dbReference>
<feature type="compositionally biased region" description="Basic and acidic residues" evidence="2">
    <location>
        <begin position="13"/>
        <end position="25"/>
    </location>
</feature>
<feature type="region of interest" description="Disordered" evidence="2">
    <location>
        <begin position="117"/>
        <end position="157"/>
    </location>
</feature>
<keyword evidence="1" id="KW-0418">Kinase</keyword>
<dbReference type="PANTHER" id="PTHR35526:SF3">
    <property type="entry name" value="ANTI-SIGMA-F FACTOR RSBW"/>
    <property type="match status" value="1"/>
</dbReference>
<reference evidence="5" key="1">
    <citation type="submission" date="2021-05" db="EMBL/GenBank/DDBJ databases">
        <title>Direct Submission.</title>
        <authorList>
            <person name="Li K."/>
            <person name="Gao J."/>
        </authorList>
    </citation>
    <scope>NUCLEOTIDE SEQUENCE [LARGE SCALE GENOMIC DNA]</scope>
    <source>
        <strain evidence="5">HDS12</strain>
    </source>
</reference>